<dbReference type="PANTHER" id="PTHR30399">
    <property type="entry name" value="UNCHARACTERIZED PROTEIN YGJP"/>
    <property type="match status" value="1"/>
</dbReference>
<gene>
    <name evidence="2" type="ORF">PP2015_1243</name>
</gene>
<organism evidence="2 3">
    <name type="scientific">Pseudoalteromonas phenolica</name>
    <dbReference type="NCBI Taxonomy" id="161398"/>
    <lineage>
        <taxon>Bacteria</taxon>
        <taxon>Pseudomonadati</taxon>
        <taxon>Pseudomonadota</taxon>
        <taxon>Gammaproteobacteria</taxon>
        <taxon>Alteromonadales</taxon>
        <taxon>Pseudoalteromonadaceae</taxon>
        <taxon>Pseudoalteromonas</taxon>
    </lineage>
</organism>
<dbReference type="CDD" id="cd07344">
    <property type="entry name" value="M48_yhfN_like"/>
    <property type="match status" value="1"/>
</dbReference>
<dbReference type="PATRIC" id="fig|161398.10.peg.1266"/>
<name>A0A0S2K130_9GAMM</name>
<evidence type="ECO:0000313" key="3">
    <source>
        <dbReference type="Proteomes" id="UP000061457"/>
    </source>
</evidence>
<evidence type="ECO:0000313" key="2">
    <source>
        <dbReference type="EMBL" id="ALO41758.1"/>
    </source>
</evidence>
<dbReference type="Pfam" id="PF01863">
    <property type="entry name" value="YgjP-like"/>
    <property type="match status" value="1"/>
</dbReference>
<dbReference type="Proteomes" id="UP000061457">
    <property type="component" value="Chromosome I"/>
</dbReference>
<protein>
    <recommendedName>
        <fullName evidence="1">YgjP-like metallopeptidase domain-containing protein</fullName>
    </recommendedName>
</protein>
<dbReference type="PANTHER" id="PTHR30399:SF1">
    <property type="entry name" value="UTP PYROPHOSPHATASE"/>
    <property type="match status" value="1"/>
</dbReference>
<dbReference type="AlphaFoldDB" id="A0A0S2K130"/>
<dbReference type="OrthoDB" id="289296at2"/>
<evidence type="ECO:0000259" key="1">
    <source>
        <dbReference type="Pfam" id="PF01863"/>
    </source>
</evidence>
<dbReference type="InterPro" id="IPR002725">
    <property type="entry name" value="YgjP-like_metallopeptidase"/>
</dbReference>
<dbReference type="RefSeq" id="WP_058029472.1">
    <property type="nucleotide sequence ID" value="NZ_CP013187.1"/>
</dbReference>
<feature type="domain" description="YgjP-like metallopeptidase" evidence="1">
    <location>
        <begin position="13"/>
        <end position="215"/>
    </location>
</feature>
<dbReference type="Gene3D" id="3.30.2010.10">
    <property type="entry name" value="Metalloproteases ('zincins'), catalytic domain"/>
    <property type="match status" value="1"/>
</dbReference>
<proteinExistence type="predicted"/>
<keyword evidence="3" id="KW-1185">Reference proteome</keyword>
<dbReference type="InterPro" id="IPR053136">
    <property type="entry name" value="UTP_pyrophosphatase-like"/>
</dbReference>
<sequence length="223" mass="26242">MFDYQLKLSKRRKTVAIKVTPDQVVVTAPYNVCEVALENWLKSKKDWVHAQRNKLELAPSIQKPLHTRSLLVFGSVYKIEFSDIIKPVLDHESHLVYLPEELRQDRHEFRRAIIEILTDLLCSYLELCLERLSEQMNCHISAVKIREYKSRWGSCSSKQALTFNSLLAGAPKHMIDYVIVHELAHCHVLAHNKLFWELVEKHYQDYKSARIWFNKNGKKLMIE</sequence>
<dbReference type="KEGG" id="pphe:PP2015_1243"/>
<dbReference type="EMBL" id="CP013187">
    <property type="protein sequence ID" value="ALO41758.1"/>
    <property type="molecule type" value="Genomic_DNA"/>
</dbReference>
<reference evidence="2 3" key="1">
    <citation type="submission" date="2015-11" db="EMBL/GenBank/DDBJ databases">
        <authorList>
            <person name="Zhang Y."/>
            <person name="Guo Z."/>
        </authorList>
    </citation>
    <scope>NUCLEOTIDE SEQUENCE [LARGE SCALE GENOMIC DNA]</scope>
    <source>
        <strain evidence="2 3">KCTC 12086</strain>
    </source>
</reference>
<accession>A0A0S2K130</accession>